<gene>
    <name evidence="1" type="ORF">L2E82_27237</name>
</gene>
<dbReference type="Proteomes" id="UP001055811">
    <property type="component" value="Linkage Group LG05"/>
</dbReference>
<organism evidence="1 2">
    <name type="scientific">Cichorium intybus</name>
    <name type="common">Chicory</name>
    <dbReference type="NCBI Taxonomy" id="13427"/>
    <lineage>
        <taxon>Eukaryota</taxon>
        <taxon>Viridiplantae</taxon>
        <taxon>Streptophyta</taxon>
        <taxon>Embryophyta</taxon>
        <taxon>Tracheophyta</taxon>
        <taxon>Spermatophyta</taxon>
        <taxon>Magnoliopsida</taxon>
        <taxon>eudicotyledons</taxon>
        <taxon>Gunneridae</taxon>
        <taxon>Pentapetalae</taxon>
        <taxon>asterids</taxon>
        <taxon>campanulids</taxon>
        <taxon>Asterales</taxon>
        <taxon>Asteraceae</taxon>
        <taxon>Cichorioideae</taxon>
        <taxon>Cichorieae</taxon>
        <taxon>Cichoriinae</taxon>
        <taxon>Cichorium</taxon>
    </lineage>
</organism>
<reference evidence="1 2" key="2">
    <citation type="journal article" date="2022" name="Mol. Ecol. Resour.">
        <title>The genomes of chicory, endive, great burdock and yacon provide insights into Asteraceae paleo-polyploidization history and plant inulin production.</title>
        <authorList>
            <person name="Fan W."/>
            <person name="Wang S."/>
            <person name="Wang H."/>
            <person name="Wang A."/>
            <person name="Jiang F."/>
            <person name="Liu H."/>
            <person name="Zhao H."/>
            <person name="Xu D."/>
            <person name="Zhang Y."/>
        </authorList>
    </citation>
    <scope>NUCLEOTIDE SEQUENCE [LARGE SCALE GENOMIC DNA]</scope>
    <source>
        <strain evidence="2">cv. Punajuju</strain>
        <tissue evidence="1">Leaves</tissue>
    </source>
</reference>
<comment type="caution">
    <text evidence="1">The sequence shown here is derived from an EMBL/GenBank/DDBJ whole genome shotgun (WGS) entry which is preliminary data.</text>
</comment>
<evidence type="ECO:0000313" key="2">
    <source>
        <dbReference type="Proteomes" id="UP001055811"/>
    </source>
</evidence>
<accession>A0ACB9CSQ9</accession>
<name>A0ACB9CSQ9_CICIN</name>
<dbReference type="EMBL" id="CM042013">
    <property type="protein sequence ID" value="KAI3737240.1"/>
    <property type="molecule type" value="Genomic_DNA"/>
</dbReference>
<keyword evidence="2" id="KW-1185">Reference proteome</keyword>
<evidence type="ECO:0000313" key="1">
    <source>
        <dbReference type="EMBL" id="KAI3737240.1"/>
    </source>
</evidence>
<proteinExistence type="predicted"/>
<reference evidence="2" key="1">
    <citation type="journal article" date="2022" name="Mol. Ecol. Resour.">
        <title>The genomes of chicory, endive, great burdock and yacon provide insights into Asteraceae palaeo-polyploidization history and plant inulin production.</title>
        <authorList>
            <person name="Fan W."/>
            <person name="Wang S."/>
            <person name="Wang H."/>
            <person name="Wang A."/>
            <person name="Jiang F."/>
            <person name="Liu H."/>
            <person name="Zhao H."/>
            <person name="Xu D."/>
            <person name="Zhang Y."/>
        </authorList>
    </citation>
    <scope>NUCLEOTIDE SEQUENCE [LARGE SCALE GENOMIC DNA]</scope>
    <source>
        <strain evidence="2">cv. Punajuju</strain>
    </source>
</reference>
<protein>
    <submittedName>
        <fullName evidence="1">Uncharacterized protein</fullName>
    </submittedName>
</protein>
<sequence length="140" mass="15198">MKVAEFNVQAAQQGMVYIDGVDKITKKVKLHFSEKALRLIAQKAMIKNTGARGLRAILETLLTDSMYEIPDVKTGNDLIEAVVIDEESVGSVDKPGCGGKILRCEGTLDEYLAKTKCKEQEAEGQSLEGDEGVSSKAMSM</sequence>